<dbReference type="InterPro" id="IPR014729">
    <property type="entry name" value="Rossmann-like_a/b/a_fold"/>
</dbReference>
<organism evidence="10 11">
    <name type="scientific">Racocetra fulgida</name>
    <dbReference type="NCBI Taxonomy" id="60492"/>
    <lineage>
        <taxon>Eukaryota</taxon>
        <taxon>Fungi</taxon>
        <taxon>Fungi incertae sedis</taxon>
        <taxon>Mucoromycota</taxon>
        <taxon>Glomeromycotina</taxon>
        <taxon>Glomeromycetes</taxon>
        <taxon>Diversisporales</taxon>
        <taxon>Gigasporaceae</taxon>
        <taxon>Racocetra</taxon>
    </lineage>
</organism>
<evidence type="ECO:0000256" key="5">
    <source>
        <dbReference type="ARBA" id="ARBA00022917"/>
    </source>
</evidence>
<evidence type="ECO:0000259" key="9">
    <source>
        <dbReference type="Pfam" id="PF00749"/>
    </source>
</evidence>
<keyword evidence="6 7" id="KW-0030">Aminoacyl-tRNA synthetase</keyword>
<dbReference type="OrthoDB" id="428822at2759"/>
<dbReference type="Gene3D" id="1.10.10.350">
    <property type="match status" value="1"/>
</dbReference>
<protein>
    <submittedName>
        <fullName evidence="10">8207_t:CDS:1</fullName>
    </submittedName>
</protein>
<dbReference type="InterPro" id="IPR008925">
    <property type="entry name" value="aa_tRNA-synth_I_cd-bd_sf"/>
</dbReference>
<dbReference type="PANTHER" id="PTHR43311:SF2">
    <property type="entry name" value="GLUTAMATE--TRNA LIGASE, MITOCHONDRIAL-RELATED"/>
    <property type="match status" value="1"/>
</dbReference>
<dbReference type="SUPFAM" id="SSF110324">
    <property type="entry name" value="Ribosomal L27 protein-like"/>
    <property type="match status" value="1"/>
</dbReference>
<comment type="caution">
    <text evidence="10">The sequence shown here is derived from an EMBL/GenBank/DDBJ whole genome shotgun (WGS) entry which is preliminary data.</text>
</comment>
<evidence type="ECO:0000256" key="3">
    <source>
        <dbReference type="ARBA" id="ARBA00022741"/>
    </source>
</evidence>
<dbReference type="InterPro" id="IPR020061">
    <property type="entry name" value="Glu_tRNA_lig_a-bdl"/>
</dbReference>
<dbReference type="InterPro" id="IPR049940">
    <property type="entry name" value="GluQ/Sye"/>
</dbReference>
<dbReference type="InterPro" id="IPR001412">
    <property type="entry name" value="aa-tRNA-synth_I_CS"/>
</dbReference>
<dbReference type="GO" id="GO:0000049">
    <property type="term" value="F:tRNA binding"/>
    <property type="evidence" value="ECO:0007669"/>
    <property type="project" value="InterPro"/>
</dbReference>
<evidence type="ECO:0000256" key="7">
    <source>
        <dbReference type="RuleBase" id="RU363037"/>
    </source>
</evidence>
<evidence type="ECO:0000256" key="2">
    <source>
        <dbReference type="ARBA" id="ARBA00022598"/>
    </source>
</evidence>
<dbReference type="GO" id="GO:0006424">
    <property type="term" value="P:glutamyl-tRNA aminoacylation"/>
    <property type="evidence" value="ECO:0007669"/>
    <property type="project" value="InterPro"/>
</dbReference>
<dbReference type="PRINTS" id="PR00987">
    <property type="entry name" value="TRNASYNTHGLU"/>
</dbReference>
<gene>
    <name evidence="10" type="ORF">RFULGI_LOCUS1049</name>
</gene>
<evidence type="ECO:0000256" key="6">
    <source>
        <dbReference type="ARBA" id="ARBA00023146"/>
    </source>
</evidence>
<dbReference type="GO" id="GO:0005524">
    <property type="term" value="F:ATP binding"/>
    <property type="evidence" value="ECO:0007669"/>
    <property type="project" value="UniProtKB-KW"/>
</dbReference>
<dbReference type="GO" id="GO:0004818">
    <property type="term" value="F:glutamate-tRNA ligase activity"/>
    <property type="evidence" value="ECO:0007669"/>
    <property type="project" value="InterPro"/>
</dbReference>
<dbReference type="GO" id="GO:0005829">
    <property type="term" value="C:cytosol"/>
    <property type="evidence" value="ECO:0007669"/>
    <property type="project" value="TreeGrafter"/>
</dbReference>
<keyword evidence="11" id="KW-1185">Reference proteome</keyword>
<dbReference type="Pfam" id="PF01016">
    <property type="entry name" value="Ribosomal_L27"/>
    <property type="match status" value="1"/>
</dbReference>
<keyword evidence="2 7" id="KW-0436">Ligase</keyword>
<dbReference type="GO" id="GO:0003735">
    <property type="term" value="F:structural constituent of ribosome"/>
    <property type="evidence" value="ECO:0007669"/>
    <property type="project" value="InterPro"/>
</dbReference>
<feature type="transmembrane region" description="Helical" evidence="8">
    <location>
        <begin position="679"/>
        <end position="700"/>
    </location>
</feature>
<dbReference type="PROSITE" id="PS00178">
    <property type="entry name" value="AA_TRNA_LIGASE_I"/>
    <property type="match status" value="1"/>
</dbReference>
<keyword evidence="4 7" id="KW-0067">ATP-binding</keyword>
<comment type="similarity">
    <text evidence="1">Belongs to the class-I aminoacyl-tRNA synthetase family. Glutamate--tRNA ligase type 1 subfamily.</text>
</comment>
<dbReference type="AlphaFoldDB" id="A0A9N8Z516"/>
<proteinExistence type="inferred from homology"/>
<dbReference type="GO" id="GO:0005840">
    <property type="term" value="C:ribosome"/>
    <property type="evidence" value="ECO:0007669"/>
    <property type="project" value="InterPro"/>
</dbReference>
<dbReference type="InterPro" id="IPR020751">
    <property type="entry name" value="aa-tRNA-synth_I_codon-bd_sub2"/>
</dbReference>
<evidence type="ECO:0000256" key="1">
    <source>
        <dbReference type="ARBA" id="ARBA00007894"/>
    </source>
</evidence>
<evidence type="ECO:0000313" key="10">
    <source>
        <dbReference type="EMBL" id="CAG8469384.1"/>
    </source>
</evidence>
<keyword evidence="8" id="KW-0472">Membrane</keyword>
<dbReference type="Gene3D" id="3.90.800.10">
    <property type="entry name" value="Glutamyl-tRNA Synthetase, Domain 3"/>
    <property type="match status" value="1"/>
</dbReference>
<dbReference type="InterPro" id="IPR004527">
    <property type="entry name" value="Glu-tRNA-ligase_bac/mito"/>
</dbReference>
<dbReference type="Gene3D" id="2.40.50.100">
    <property type="match status" value="1"/>
</dbReference>
<evidence type="ECO:0000313" key="11">
    <source>
        <dbReference type="Proteomes" id="UP000789396"/>
    </source>
</evidence>
<sequence>MSIARELKKIEKLQVDRHAKNKPLAKHPTGELHIGGARTALFNYLFAKQNDGQFILRIEDTDLQRNKEIFVNNLYEDLLWLGLKPDESIFQIGEHGPYRQTQRLDIYRKYIEKLLAEKKAYYCFCSPEELAQEREKFIQGNKRSNYQYSRKCLRLSEKEVQFFLHQKKPYVVRLKIPSAKNYSFADLVRGEVNFRSQNIEDFVLFRQNGIPNFNFACVVDDRLMKISHVLRGEEHLSNTGKQLLSKRDPETSQWQLISQLRAKGYLPEAIVNYLLLLVKEISWLFRPQLNYFAELINLTTYFFQRPTQKIEIEEKQLNQLAKWEVENIKSVLKSVCLSNQAPQRDFYLLVRKVLTGTGKGPELPHPRVLSLECSKQEITACLDDGRKLNEDISLRVFTDGLESEEPHIHAEGSGGIMKVFLTDLSVEYSRVNNGQELIAEAKNNLDYKDFVEKDLISFDEINVRSELHQLFPEVKFAHPDSGGNRKLNNTTYKELKKDNEDYTLRRYLVAEKFWHLKKIIRNYFRENEARIYNSPKHGNIYLYVGEKNADGGREIKIGITKSEFENYHEANEQGILAKTHVAEIDYYLDDMKKNRPDYYAACDKNCDICGVKLCCHFEEENKNNQISESEKSQLLQYFLQNEQQKYHQILEKLPTHTLSLSELQNNNTNSDSNKDDKSFYKGLVIGAVVIILIGLIAYYLQFFAQKKGGGSAATNCSHKSYNPNNLGVKIFGSQLVKKGSIIVRQHGTKYKGGPGVFL</sequence>
<dbReference type="Gene3D" id="1.10.1160.10">
    <property type="entry name" value="Glutamyl-trna Synthetase, Domain 2"/>
    <property type="match status" value="1"/>
</dbReference>
<dbReference type="EMBL" id="CAJVPZ010000555">
    <property type="protein sequence ID" value="CAG8469384.1"/>
    <property type="molecule type" value="Genomic_DNA"/>
</dbReference>
<feature type="non-terminal residue" evidence="10">
    <location>
        <position position="758"/>
    </location>
</feature>
<keyword evidence="8" id="KW-0812">Transmembrane</keyword>
<dbReference type="Gene3D" id="3.40.50.620">
    <property type="entry name" value="HUPs"/>
    <property type="match status" value="1"/>
</dbReference>
<dbReference type="InterPro" id="IPR000924">
    <property type="entry name" value="Glu/Gln-tRNA-synth"/>
</dbReference>
<dbReference type="NCBIfam" id="TIGR00464">
    <property type="entry name" value="gltX_bact"/>
    <property type="match status" value="1"/>
</dbReference>
<dbReference type="SUPFAM" id="SSF48163">
    <property type="entry name" value="An anticodon-binding domain of class I aminoacyl-tRNA synthetases"/>
    <property type="match status" value="1"/>
</dbReference>
<keyword evidence="8" id="KW-1133">Transmembrane helix</keyword>
<dbReference type="Proteomes" id="UP000789396">
    <property type="component" value="Unassembled WGS sequence"/>
</dbReference>
<name>A0A9N8Z516_9GLOM</name>
<dbReference type="SUPFAM" id="SSF52374">
    <property type="entry name" value="Nucleotidylyl transferase"/>
    <property type="match status" value="1"/>
</dbReference>
<dbReference type="InterPro" id="IPR001684">
    <property type="entry name" value="Ribosomal_bL27"/>
</dbReference>
<dbReference type="Pfam" id="PF00749">
    <property type="entry name" value="tRNA-synt_1c"/>
    <property type="match status" value="1"/>
</dbReference>
<evidence type="ECO:0000256" key="4">
    <source>
        <dbReference type="ARBA" id="ARBA00022840"/>
    </source>
</evidence>
<keyword evidence="3 7" id="KW-0547">Nucleotide-binding</keyword>
<accession>A0A9N8Z516</accession>
<dbReference type="PANTHER" id="PTHR43311">
    <property type="entry name" value="GLUTAMATE--TRNA LIGASE"/>
    <property type="match status" value="1"/>
</dbReference>
<feature type="domain" description="Glutamyl/glutaminyl-tRNA synthetase class Ib catalytic" evidence="9">
    <location>
        <begin position="27"/>
        <end position="243"/>
    </location>
</feature>
<reference evidence="10" key="1">
    <citation type="submission" date="2021-06" db="EMBL/GenBank/DDBJ databases">
        <authorList>
            <person name="Kallberg Y."/>
            <person name="Tangrot J."/>
            <person name="Rosling A."/>
        </authorList>
    </citation>
    <scope>NUCLEOTIDE SEQUENCE</scope>
    <source>
        <strain evidence="10">IN212</strain>
    </source>
</reference>
<dbReference type="InterPro" id="IPR020058">
    <property type="entry name" value="Glu/Gln-tRNA-synth_Ib_cat-dom"/>
</dbReference>
<keyword evidence="5 7" id="KW-0648">Protein biosynthesis</keyword>
<evidence type="ECO:0000256" key="8">
    <source>
        <dbReference type="SAM" id="Phobius"/>
    </source>
</evidence>